<organism evidence="7 8">
    <name type="scientific">Aplysia californica</name>
    <name type="common">California sea hare</name>
    <dbReference type="NCBI Taxonomy" id="6500"/>
    <lineage>
        <taxon>Eukaryota</taxon>
        <taxon>Metazoa</taxon>
        <taxon>Spiralia</taxon>
        <taxon>Lophotrochozoa</taxon>
        <taxon>Mollusca</taxon>
        <taxon>Gastropoda</taxon>
        <taxon>Heterobranchia</taxon>
        <taxon>Euthyneura</taxon>
        <taxon>Tectipleura</taxon>
        <taxon>Aplysiida</taxon>
        <taxon>Aplysioidea</taxon>
        <taxon>Aplysiidae</taxon>
        <taxon>Aplysia</taxon>
    </lineage>
</organism>
<feature type="compositionally biased region" description="Low complexity" evidence="5">
    <location>
        <begin position="30"/>
        <end position="39"/>
    </location>
</feature>
<evidence type="ECO:0000256" key="1">
    <source>
        <dbReference type="ARBA" id="ARBA00021141"/>
    </source>
</evidence>
<gene>
    <name evidence="8" type="primary">LOC101845411</name>
</gene>
<evidence type="ECO:0000313" key="8">
    <source>
        <dbReference type="RefSeq" id="XP_005103562.1"/>
    </source>
</evidence>
<feature type="region of interest" description="Disordered" evidence="5">
    <location>
        <begin position="1"/>
        <end position="80"/>
    </location>
</feature>
<feature type="compositionally biased region" description="Basic and acidic residues" evidence="5">
    <location>
        <begin position="12"/>
        <end position="27"/>
    </location>
</feature>
<accession>A0ABM0JX14</accession>
<reference evidence="8" key="1">
    <citation type="submission" date="2025-08" db="UniProtKB">
        <authorList>
            <consortium name="RefSeq"/>
        </authorList>
    </citation>
    <scope>IDENTIFICATION</scope>
</reference>
<proteinExistence type="predicted"/>
<dbReference type="SMART" id="SM00360">
    <property type="entry name" value="RRM"/>
    <property type="match status" value="1"/>
</dbReference>
<evidence type="ECO:0000256" key="2">
    <source>
        <dbReference type="ARBA" id="ARBA00022884"/>
    </source>
</evidence>
<protein>
    <recommendedName>
        <fullName evidence="1">Probable RNA-binding protein 18</fullName>
    </recommendedName>
    <alternativeName>
        <fullName evidence="3">RNA-binding motif protein 18</fullName>
    </alternativeName>
</protein>
<keyword evidence="2 4" id="KW-0694">RNA-binding</keyword>
<dbReference type="SUPFAM" id="SSF54928">
    <property type="entry name" value="RNA-binding domain, RBD"/>
    <property type="match status" value="1"/>
</dbReference>
<sequence>MSSQDKTLTKNADTRGKSSDNSRRIELKLTTGTSGGSSSDVEVKPSEKVAGLTEDSASGDEDAAAVSESTSGLPPVVDNLDIPDDPFGDEYTDRRLWIGNLDSRMTEFSILKLTQKFGSIRKMDFVYHKSGPEKGKSKGYCFVSFHTWEAADNARRALDGKFAMSRPMYVKWAQGARELIEPAPQIPTISSLPTSTVQSATSSSLKASLAAASETVSTDAKIRAIEAKLQMMDATKKDFSLGETIRPPPGWTPLTTVHQKDDRSRSGPYRKSQHLSGVRHKRR</sequence>
<dbReference type="InterPro" id="IPR035979">
    <property type="entry name" value="RBD_domain_sf"/>
</dbReference>
<feature type="domain" description="RRM" evidence="6">
    <location>
        <begin position="94"/>
        <end position="175"/>
    </location>
</feature>
<evidence type="ECO:0000313" key="7">
    <source>
        <dbReference type="Proteomes" id="UP000694888"/>
    </source>
</evidence>
<feature type="compositionally biased region" description="Polar residues" evidence="5">
    <location>
        <begin position="1"/>
        <end position="11"/>
    </location>
</feature>
<dbReference type="PANTHER" id="PTHR21245">
    <property type="entry name" value="HETEROGENEOUS NUCLEAR RIBONUCLEOPROTEIN"/>
    <property type="match status" value="1"/>
</dbReference>
<evidence type="ECO:0000256" key="3">
    <source>
        <dbReference type="ARBA" id="ARBA00030780"/>
    </source>
</evidence>
<dbReference type="Pfam" id="PF00076">
    <property type="entry name" value="RRM_1"/>
    <property type="match status" value="1"/>
</dbReference>
<dbReference type="RefSeq" id="XP_005103562.1">
    <property type="nucleotide sequence ID" value="XM_005103505.3"/>
</dbReference>
<evidence type="ECO:0000256" key="4">
    <source>
        <dbReference type="PROSITE-ProRule" id="PRU00176"/>
    </source>
</evidence>
<evidence type="ECO:0000259" key="6">
    <source>
        <dbReference type="PROSITE" id="PS50102"/>
    </source>
</evidence>
<dbReference type="InterPro" id="IPR000504">
    <property type="entry name" value="RRM_dom"/>
</dbReference>
<dbReference type="InterPro" id="IPR012677">
    <property type="entry name" value="Nucleotide-bd_a/b_plait_sf"/>
</dbReference>
<evidence type="ECO:0000256" key="5">
    <source>
        <dbReference type="SAM" id="MobiDB-lite"/>
    </source>
</evidence>
<dbReference type="InterPro" id="IPR039157">
    <property type="entry name" value="RBM18_RRM"/>
</dbReference>
<name>A0ABM0JX14_APLCA</name>
<feature type="compositionally biased region" description="Basic residues" evidence="5">
    <location>
        <begin position="271"/>
        <end position="283"/>
    </location>
</feature>
<dbReference type="CDD" id="cd12355">
    <property type="entry name" value="RRM_RBM18"/>
    <property type="match status" value="1"/>
</dbReference>
<dbReference type="GeneID" id="101845411"/>
<dbReference type="PROSITE" id="PS50102">
    <property type="entry name" value="RRM"/>
    <property type="match status" value="1"/>
</dbReference>
<dbReference type="Proteomes" id="UP000694888">
    <property type="component" value="Unplaced"/>
</dbReference>
<feature type="region of interest" description="Disordered" evidence="5">
    <location>
        <begin position="240"/>
        <end position="283"/>
    </location>
</feature>
<dbReference type="Gene3D" id="3.30.70.330">
    <property type="match status" value="1"/>
</dbReference>
<keyword evidence="7" id="KW-1185">Reference proteome</keyword>